<comment type="similarity">
    <text evidence="1">Belongs to the universal stress protein A family.</text>
</comment>
<dbReference type="AlphaFoldDB" id="A0A7I9UW81"/>
<proteinExistence type="inferred from homology"/>
<gene>
    <name evidence="3" type="ORF">nbrc107697_15030</name>
</gene>
<dbReference type="Gene3D" id="3.40.50.12370">
    <property type="match status" value="1"/>
</dbReference>
<organism evidence="3 4">
    <name type="scientific">Gordonia crocea</name>
    <dbReference type="NCBI Taxonomy" id="589162"/>
    <lineage>
        <taxon>Bacteria</taxon>
        <taxon>Bacillati</taxon>
        <taxon>Actinomycetota</taxon>
        <taxon>Actinomycetes</taxon>
        <taxon>Mycobacteriales</taxon>
        <taxon>Gordoniaceae</taxon>
        <taxon>Gordonia</taxon>
    </lineage>
</organism>
<dbReference type="Proteomes" id="UP000444980">
    <property type="component" value="Unassembled WGS sequence"/>
</dbReference>
<keyword evidence="4" id="KW-1185">Reference proteome</keyword>
<feature type="domain" description="UspA" evidence="2">
    <location>
        <begin position="143"/>
        <end position="276"/>
    </location>
</feature>
<evidence type="ECO:0000256" key="1">
    <source>
        <dbReference type="ARBA" id="ARBA00008791"/>
    </source>
</evidence>
<dbReference type="RefSeq" id="WP_161926785.1">
    <property type="nucleotide sequence ID" value="NZ_BJOU01000001.1"/>
</dbReference>
<name>A0A7I9UW81_9ACTN</name>
<sequence length="283" mass="29101">MRILVAYLANDGGADAVALGGCLARSLGAELDIAIVAPGGHPDAALSDVIREQAADWLTDAQALVPDVPSQAHIAFHDSIPSGIIAEAQRVEAAAIVVGGSGGGMVGSHSLGSVVNDLLRASPLPVVLAPRGFRHSPVTRFTQITCAIGTRAGAAGLFELAIGATSNSRVPLRLISLVTLDQLPSGTDDPAAAQRATDAAEEVLNEARKRLPEDIEVTVSIAHGSTIEEAVERLDWHDGDVLLVGSSRLAAPQRIFLGSTAAKMLRVLSVPVAVLPSPNLDAP</sequence>
<accession>A0A7I9UW81</accession>
<feature type="domain" description="UspA" evidence="2">
    <location>
        <begin position="2"/>
        <end position="129"/>
    </location>
</feature>
<reference evidence="4" key="1">
    <citation type="submission" date="2019-06" db="EMBL/GenBank/DDBJ databases">
        <title>Gordonia isolated from sludge of a wastewater treatment plant.</title>
        <authorList>
            <person name="Tamura T."/>
            <person name="Aoyama K."/>
            <person name="Kang Y."/>
            <person name="Saito S."/>
            <person name="Akiyama N."/>
            <person name="Yazawa K."/>
            <person name="Gonoi T."/>
            <person name="Mikami Y."/>
        </authorList>
    </citation>
    <scope>NUCLEOTIDE SEQUENCE [LARGE SCALE GENOMIC DNA]</scope>
    <source>
        <strain evidence="4">NBRC 107697</strain>
    </source>
</reference>
<dbReference type="InterPro" id="IPR006016">
    <property type="entry name" value="UspA"/>
</dbReference>
<dbReference type="OrthoDB" id="5242641at2"/>
<evidence type="ECO:0000313" key="4">
    <source>
        <dbReference type="Proteomes" id="UP000444980"/>
    </source>
</evidence>
<comment type="caution">
    <text evidence="3">The sequence shown here is derived from an EMBL/GenBank/DDBJ whole genome shotgun (WGS) entry which is preliminary data.</text>
</comment>
<dbReference type="Pfam" id="PF00582">
    <property type="entry name" value="Usp"/>
    <property type="match status" value="2"/>
</dbReference>
<protein>
    <recommendedName>
        <fullName evidence="2">UspA domain-containing protein</fullName>
    </recommendedName>
</protein>
<evidence type="ECO:0000259" key="2">
    <source>
        <dbReference type="Pfam" id="PF00582"/>
    </source>
</evidence>
<dbReference type="SUPFAM" id="SSF52402">
    <property type="entry name" value="Adenine nucleotide alpha hydrolases-like"/>
    <property type="match status" value="2"/>
</dbReference>
<dbReference type="EMBL" id="BJOU01000001">
    <property type="protein sequence ID" value="GED97464.1"/>
    <property type="molecule type" value="Genomic_DNA"/>
</dbReference>
<dbReference type="PANTHER" id="PTHR46268:SF15">
    <property type="entry name" value="UNIVERSAL STRESS PROTEIN HP_0031"/>
    <property type="match status" value="1"/>
</dbReference>
<dbReference type="PANTHER" id="PTHR46268">
    <property type="entry name" value="STRESS RESPONSE PROTEIN NHAX"/>
    <property type="match status" value="1"/>
</dbReference>
<dbReference type="CDD" id="cd00293">
    <property type="entry name" value="USP-like"/>
    <property type="match status" value="1"/>
</dbReference>
<evidence type="ECO:0000313" key="3">
    <source>
        <dbReference type="EMBL" id="GED97464.1"/>
    </source>
</evidence>